<dbReference type="PANTHER" id="PTHR13767">
    <property type="entry name" value="TRNA-PSEUDOURIDINE SYNTHASE"/>
    <property type="match status" value="1"/>
</dbReference>
<accession>A0A380TF18</accession>
<dbReference type="GO" id="GO:1990481">
    <property type="term" value="P:mRNA pseudouridine synthesis"/>
    <property type="evidence" value="ECO:0007669"/>
    <property type="project" value="TreeGrafter"/>
</dbReference>
<gene>
    <name evidence="6" type="primary">truB</name>
    <name evidence="6" type="ORF">DF3PB_2630004</name>
</gene>
<evidence type="ECO:0000259" key="5">
    <source>
        <dbReference type="Pfam" id="PF16198"/>
    </source>
</evidence>
<evidence type="ECO:0000256" key="2">
    <source>
        <dbReference type="ARBA" id="ARBA00022694"/>
    </source>
</evidence>
<evidence type="ECO:0000256" key="3">
    <source>
        <dbReference type="ARBA" id="ARBA00023235"/>
    </source>
</evidence>
<dbReference type="EC" id="5.4.99.25" evidence="1"/>
<dbReference type="SUPFAM" id="SSF55120">
    <property type="entry name" value="Pseudouridine synthase"/>
    <property type="match status" value="1"/>
</dbReference>
<dbReference type="InterPro" id="IPR032819">
    <property type="entry name" value="TruB_C"/>
</dbReference>
<dbReference type="AlphaFoldDB" id="A0A380TF18"/>
<keyword evidence="2" id="KW-0819">tRNA processing</keyword>
<dbReference type="NCBIfam" id="TIGR00431">
    <property type="entry name" value="TruB"/>
    <property type="match status" value="1"/>
</dbReference>
<dbReference type="CDD" id="cd02573">
    <property type="entry name" value="PseudoU_synth_EcTruB"/>
    <property type="match status" value="1"/>
</dbReference>
<dbReference type="PANTHER" id="PTHR13767:SF2">
    <property type="entry name" value="PSEUDOURIDYLATE SYNTHASE TRUB1"/>
    <property type="match status" value="1"/>
</dbReference>
<keyword evidence="3 6" id="KW-0413">Isomerase</keyword>
<dbReference type="HAMAP" id="MF_01080">
    <property type="entry name" value="TruB_bact"/>
    <property type="match status" value="1"/>
</dbReference>
<dbReference type="Gene3D" id="3.30.2350.10">
    <property type="entry name" value="Pseudouridine synthase"/>
    <property type="match status" value="1"/>
</dbReference>
<feature type="domain" description="Pseudouridine synthase II N-terminal" evidence="4">
    <location>
        <begin position="32"/>
        <end position="180"/>
    </location>
</feature>
<feature type="domain" description="tRNA pseudouridylate synthase B C-terminal" evidence="5">
    <location>
        <begin position="181"/>
        <end position="239"/>
    </location>
</feature>
<reference evidence="6" key="1">
    <citation type="submission" date="2018-07" db="EMBL/GenBank/DDBJ databases">
        <authorList>
            <person name="Quirk P.G."/>
            <person name="Krulwich T.A."/>
        </authorList>
    </citation>
    <scope>NUCLEOTIDE SEQUENCE</scope>
</reference>
<dbReference type="InterPro" id="IPR014780">
    <property type="entry name" value="tRNA_psdUridine_synth_TruB"/>
</dbReference>
<dbReference type="EMBL" id="UIDG01000183">
    <property type="protein sequence ID" value="SUS06293.1"/>
    <property type="molecule type" value="Genomic_DNA"/>
</dbReference>
<protein>
    <recommendedName>
        <fullName evidence="1">tRNA pseudouridine(55) synthase</fullName>
        <ecNumber evidence="1">5.4.99.25</ecNumber>
    </recommendedName>
</protein>
<proteinExistence type="inferred from homology"/>
<dbReference type="InterPro" id="IPR020103">
    <property type="entry name" value="PsdUridine_synth_cat_dom_sf"/>
</dbReference>
<organism evidence="6">
    <name type="scientific">metagenome</name>
    <dbReference type="NCBI Taxonomy" id="256318"/>
    <lineage>
        <taxon>unclassified sequences</taxon>
        <taxon>metagenomes</taxon>
    </lineage>
</organism>
<name>A0A380TF18_9ZZZZ</name>
<dbReference type="Pfam" id="PF01509">
    <property type="entry name" value="TruB_N"/>
    <property type="match status" value="1"/>
</dbReference>
<evidence type="ECO:0000313" key="6">
    <source>
        <dbReference type="EMBL" id="SUS06293.1"/>
    </source>
</evidence>
<dbReference type="InterPro" id="IPR002501">
    <property type="entry name" value="PsdUridine_synth_N"/>
</dbReference>
<dbReference type="GO" id="GO:0006400">
    <property type="term" value="P:tRNA modification"/>
    <property type="evidence" value="ECO:0007669"/>
    <property type="project" value="TreeGrafter"/>
</dbReference>
<evidence type="ECO:0000256" key="1">
    <source>
        <dbReference type="ARBA" id="ARBA00012787"/>
    </source>
</evidence>
<sequence length="308" mass="32476">MIAKAGRPVLHGWLVIDKPAAMTSAAVVGTVRRATRGVKAGHAGTLDPLATGVLPIALGEATKTMSYAMEGRKTYRFCVRWGEQRDTDDSEGAVVATSAVRPSADAIAAVLPQFQGDIEQVPPTSSASKVAGRRAYALARANEPITLAARTVTVEAIELISIPDPDHAVFAVVAGKGVYMRALARDLAQVLGTVGHIAWLRRLTVGPFTEQRSIPLDGIEAAAEEGRLADLVLPVQAALADIPALPLTEVEARQLRQGRPVAALPVARRSSFKGIGRDSMLCAIAEGKLVALVQIKGGEIRPVRVLNI</sequence>
<dbReference type="Pfam" id="PF16198">
    <property type="entry name" value="TruB_C_2"/>
    <property type="match status" value="1"/>
</dbReference>
<dbReference type="GO" id="GO:0003723">
    <property type="term" value="F:RNA binding"/>
    <property type="evidence" value="ECO:0007669"/>
    <property type="project" value="InterPro"/>
</dbReference>
<evidence type="ECO:0000259" key="4">
    <source>
        <dbReference type="Pfam" id="PF01509"/>
    </source>
</evidence>
<dbReference type="GO" id="GO:0160148">
    <property type="term" value="F:tRNA pseudouridine(55) synthase activity"/>
    <property type="evidence" value="ECO:0007669"/>
    <property type="project" value="UniProtKB-EC"/>
</dbReference>